<dbReference type="PANTHER" id="PTHR44542">
    <property type="entry name" value="THIOSULFATE SULFURTRANSFERASE 18"/>
    <property type="match status" value="1"/>
</dbReference>
<accession>A0A935UES7</accession>
<dbReference type="InterPro" id="IPR036873">
    <property type="entry name" value="Rhodanese-like_dom_sf"/>
</dbReference>
<dbReference type="EMBL" id="JADJMH010000001">
    <property type="protein sequence ID" value="MBK7673882.1"/>
    <property type="molecule type" value="Genomic_DNA"/>
</dbReference>
<dbReference type="PANTHER" id="PTHR44542:SF14">
    <property type="entry name" value="PROTEIN HIGH ARSENIC CONTENT 1, MITOCHONDRIAL-RELATED"/>
    <property type="match status" value="1"/>
</dbReference>
<dbReference type="GO" id="GO:0003824">
    <property type="term" value="F:catalytic activity"/>
    <property type="evidence" value="ECO:0007669"/>
    <property type="project" value="InterPro"/>
</dbReference>
<evidence type="ECO:0000259" key="2">
    <source>
        <dbReference type="PROSITE" id="PS50206"/>
    </source>
</evidence>
<dbReference type="Gene3D" id="3.40.250.10">
    <property type="entry name" value="Rhodanese-like domain"/>
    <property type="match status" value="1"/>
</dbReference>
<protein>
    <submittedName>
        <fullName evidence="3">Rhodanese-like domain-containing protein</fullName>
    </submittedName>
</protein>
<gene>
    <name evidence="3" type="ORF">IPJ27_03460</name>
</gene>
<feature type="signal peptide" evidence="1">
    <location>
        <begin position="1"/>
        <end position="22"/>
    </location>
</feature>
<dbReference type="InterPro" id="IPR044684">
    <property type="entry name" value="STR17/STR18/HARC1-like"/>
</dbReference>
<evidence type="ECO:0000256" key="1">
    <source>
        <dbReference type="SAM" id="SignalP"/>
    </source>
</evidence>
<proteinExistence type="predicted"/>
<dbReference type="SUPFAM" id="SSF52821">
    <property type="entry name" value="Rhodanese/Cell cycle control phosphatase"/>
    <property type="match status" value="1"/>
</dbReference>
<name>A0A935UES7_9PROT</name>
<dbReference type="AlphaFoldDB" id="A0A935UES7"/>
<sequence>MFTRSIATLATVLTLVIAPAIADEIRPATPTSVKGARIVTVEEAKGLLDKKAASFFDTRSPLNFGKGHLPGATLLPYKEKSQFAADFDATQDSFDLARLPADKNAMIVIHSDGPSGWKSYKATVFAVKAGYRNVLWMRDGYAGWTAKGLPVEQ</sequence>
<feature type="domain" description="Rhodanese" evidence="2">
    <location>
        <begin position="49"/>
        <end position="153"/>
    </location>
</feature>
<dbReference type="Pfam" id="PF00581">
    <property type="entry name" value="Rhodanese"/>
    <property type="match status" value="1"/>
</dbReference>
<dbReference type="Proteomes" id="UP000697998">
    <property type="component" value="Unassembled WGS sequence"/>
</dbReference>
<dbReference type="PROSITE" id="PS50206">
    <property type="entry name" value="RHODANESE_3"/>
    <property type="match status" value="1"/>
</dbReference>
<evidence type="ECO:0000313" key="3">
    <source>
        <dbReference type="EMBL" id="MBK7673882.1"/>
    </source>
</evidence>
<feature type="chain" id="PRO_5037012841" evidence="1">
    <location>
        <begin position="23"/>
        <end position="153"/>
    </location>
</feature>
<keyword evidence="1" id="KW-0732">Signal</keyword>
<dbReference type="InterPro" id="IPR001763">
    <property type="entry name" value="Rhodanese-like_dom"/>
</dbReference>
<comment type="caution">
    <text evidence="3">The sequence shown here is derived from an EMBL/GenBank/DDBJ whole genome shotgun (WGS) entry which is preliminary data.</text>
</comment>
<reference evidence="3 4" key="1">
    <citation type="submission" date="2020-10" db="EMBL/GenBank/DDBJ databases">
        <title>Connecting structure to function with the recovery of over 1000 high-quality activated sludge metagenome-assembled genomes encoding full-length rRNA genes using long-read sequencing.</title>
        <authorList>
            <person name="Singleton C.M."/>
            <person name="Petriglieri F."/>
            <person name="Kristensen J.M."/>
            <person name="Kirkegaard R.H."/>
            <person name="Michaelsen T.Y."/>
            <person name="Andersen M.H."/>
            <person name="Karst S.M."/>
            <person name="Dueholm M.S."/>
            <person name="Nielsen P.H."/>
            <person name="Albertsen M."/>
        </authorList>
    </citation>
    <scope>NUCLEOTIDE SEQUENCE [LARGE SCALE GENOMIC DNA]</scope>
    <source>
        <strain evidence="3">EsbW_18-Q3-R4-48_BATAC.285</strain>
    </source>
</reference>
<dbReference type="CDD" id="cd00158">
    <property type="entry name" value="RHOD"/>
    <property type="match status" value="1"/>
</dbReference>
<organism evidence="3 4">
    <name type="scientific">Candidatus Accumulibacter proximus</name>
    <dbReference type="NCBI Taxonomy" id="2954385"/>
    <lineage>
        <taxon>Bacteria</taxon>
        <taxon>Pseudomonadati</taxon>
        <taxon>Pseudomonadota</taxon>
        <taxon>Betaproteobacteria</taxon>
        <taxon>Candidatus Accumulibacter</taxon>
    </lineage>
</organism>
<dbReference type="SMART" id="SM00450">
    <property type="entry name" value="RHOD"/>
    <property type="match status" value="1"/>
</dbReference>
<evidence type="ECO:0000313" key="4">
    <source>
        <dbReference type="Proteomes" id="UP000697998"/>
    </source>
</evidence>